<dbReference type="EC" id="2.7.11.1" evidence="4 18"/>
<dbReference type="InterPro" id="IPR018934">
    <property type="entry name" value="RIO_dom"/>
</dbReference>
<feature type="domain" description="RIO kinase" evidence="20">
    <location>
        <begin position="109"/>
        <end position="366"/>
    </location>
</feature>
<comment type="similarity">
    <text evidence="3 18">Belongs to the protein kinase superfamily. RIO-type Ser/Thr kinase family.</text>
</comment>
<dbReference type="Gene3D" id="1.10.510.10">
    <property type="entry name" value="Transferase(Phosphotransferase) domain 1"/>
    <property type="match status" value="1"/>
</dbReference>
<dbReference type="GO" id="GO:0016301">
    <property type="term" value="F:kinase activity"/>
    <property type="evidence" value="ECO:0007669"/>
    <property type="project" value="UniProtKB-KW"/>
</dbReference>
<dbReference type="PIRSF" id="PIRSF038147">
    <property type="entry name" value="Ser/Thr_PK_RIO1"/>
    <property type="match status" value="1"/>
</dbReference>
<evidence type="ECO:0000256" key="4">
    <source>
        <dbReference type="ARBA" id="ARBA00012513"/>
    </source>
</evidence>
<keyword evidence="7" id="KW-0690">Ribosome biogenesis</keyword>
<evidence type="ECO:0000256" key="5">
    <source>
        <dbReference type="ARBA" id="ARBA00016038"/>
    </source>
</evidence>
<comment type="catalytic activity">
    <reaction evidence="17 18">
        <text>L-seryl-[protein] + ATP = O-phospho-L-seryl-[protein] + ADP + H(+)</text>
        <dbReference type="Rhea" id="RHEA:17989"/>
        <dbReference type="Rhea" id="RHEA-COMP:9863"/>
        <dbReference type="Rhea" id="RHEA-COMP:11604"/>
        <dbReference type="ChEBI" id="CHEBI:15378"/>
        <dbReference type="ChEBI" id="CHEBI:29999"/>
        <dbReference type="ChEBI" id="CHEBI:30616"/>
        <dbReference type="ChEBI" id="CHEBI:83421"/>
        <dbReference type="ChEBI" id="CHEBI:456216"/>
        <dbReference type="EC" id="2.7.11.1"/>
    </reaction>
</comment>
<feature type="region of interest" description="Disordered" evidence="19">
    <location>
        <begin position="1"/>
        <end position="38"/>
    </location>
</feature>
<accession>A0ABR1FJJ1</accession>
<dbReference type="PANTHER" id="PTHR45723">
    <property type="entry name" value="SERINE/THREONINE-PROTEIN KINASE RIO1"/>
    <property type="match status" value="1"/>
</dbReference>
<keyword evidence="15" id="KW-0460">Magnesium</keyword>
<evidence type="ECO:0000256" key="8">
    <source>
        <dbReference type="ARBA" id="ARBA00022527"/>
    </source>
</evidence>
<keyword evidence="10" id="KW-0479">Metal-binding</keyword>
<dbReference type="InterPro" id="IPR017407">
    <property type="entry name" value="Ser/Thr_kinase_Rio1"/>
</dbReference>
<dbReference type="InterPro" id="IPR051272">
    <property type="entry name" value="RIO-type_Ser/Thr_kinase"/>
</dbReference>
<dbReference type="Gene3D" id="3.30.200.20">
    <property type="entry name" value="Phosphorylase Kinase, domain 1"/>
    <property type="match status" value="1"/>
</dbReference>
<keyword evidence="11 18" id="KW-0547">Nucleotide-binding</keyword>
<evidence type="ECO:0000256" key="14">
    <source>
        <dbReference type="ARBA" id="ARBA00022840"/>
    </source>
</evidence>
<evidence type="ECO:0000256" key="18">
    <source>
        <dbReference type="PIRNR" id="PIRNR038147"/>
    </source>
</evidence>
<feature type="region of interest" description="Disordered" evidence="19">
    <location>
        <begin position="441"/>
        <end position="527"/>
    </location>
</feature>
<dbReference type="EMBL" id="JBBJCI010000371">
    <property type="protein sequence ID" value="KAK7232054.1"/>
    <property type="molecule type" value="Genomic_DNA"/>
</dbReference>
<keyword evidence="22" id="KW-1185">Reference proteome</keyword>
<comment type="catalytic activity">
    <reaction evidence="16 18">
        <text>L-threonyl-[protein] + ATP = O-phospho-L-threonyl-[protein] + ADP + H(+)</text>
        <dbReference type="Rhea" id="RHEA:46608"/>
        <dbReference type="Rhea" id="RHEA-COMP:11060"/>
        <dbReference type="Rhea" id="RHEA-COMP:11605"/>
        <dbReference type="ChEBI" id="CHEBI:15378"/>
        <dbReference type="ChEBI" id="CHEBI:30013"/>
        <dbReference type="ChEBI" id="CHEBI:30616"/>
        <dbReference type="ChEBI" id="CHEBI:61977"/>
        <dbReference type="ChEBI" id="CHEBI:456216"/>
        <dbReference type="EC" id="2.7.11.1"/>
    </reaction>
</comment>
<comment type="subcellular location">
    <subcellularLocation>
        <location evidence="2">Cytoplasm</location>
    </subcellularLocation>
</comment>
<organism evidence="21 22">
    <name type="scientific">Aureococcus anophagefferens</name>
    <name type="common">Harmful bloom alga</name>
    <dbReference type="NCBI Taxonomy" id="44056"/>
    <lineage>
        <taxon>Eukaryota</taxon>
        <taxon>Sar</taxon>
        <taxon>Stramenopiles</taxon>
        <taxon>Ochrophyta</taxon>
        <taxon>Pelagophyceae</taxon>
        <taxon>Pelagomonadales</taxon>
        <taxon>Pelagomonadaceae</taxon>
        <taxon>Aureococcus</taxon>
    </lineage>
</organism>
<feature type="compositionally biased region" description="Acidic residues" evidence="19">
    <location>
        <begin position="444"/>
        <end position="473"/>
    </location>
</feature>
<proteinExistence type="inferred from homology"/>
<gene>
    <name evidence="21" type="primary">RIOK1</name>
    <name evidence="21" type="ORF">SO694_00031136</name>
</gene>
<dbReference type="InterPro" id="IPR018935">
    <property type="entry name" value="RIO_kinase_CS"/>
</dbReference>
<evidence type="ECO:0000256" key="1">
    <source>
        <dbReference type="ARBA" id="ARBA00001946"/>
    </source>
</evidence>
<dbReference type="SUPFAM" id="SSF56112">
    <property type="entry name" value="Protein kinase-like (PK-like)"/>
    <property type="match status" value="1"/>
</dbReference>
<evidence type="ECO:0000256" key="9">
    <source>
        <dbReference type="ARBA" id="ARBA00022679"/>
    </source>
</evidence>
<evidence type="ECO:0000256" key="7">
    <source>
        <dbReference type="ARBA" id="ARBA00022517"/>
    </source>
</evidence>
<keyword evidence="8 18" id="KW-0723">Serine/threonine-protein kinase</keyword>
<keyword evidence="12 18" id="KW-0418">Kinase</keyword>
<evidence type="ECO:0000256" key="16">
    <source>
        <dbReference type="ARBA" id="ARBA00047899"/>
    </source>
</evidence>
<keyword evidence="14 18" id="KW-0067">ATP-binding</keyword>
<evidence type="ECO:0000256" key="3">
    <source>
        <dbReference type="ARBA" id="ARBA00009196"/>
    </source>
</evidence>
<evidence type="ECO:0000313" key="21">
    <source>
        <dbReference type="EMBL" id="KAK7232054.1"/>
    </source>
</evidence>
<keyword evidence="9 18" id="KW-0808">Transferase</keyword>
<feature type="compositionally biased region" description="Basic residues" evidence="19">
    <location>
        <begin position="506"/>
        <end position="527"/>
    </location>
</feature>
<reference evidence="21 22" key="1">
    <citation type="submission" date="2024-03" db="EMBL/GenBank/DDBJ databases">
        <title>Aureococcus anophagefferens CCMP1851 and Kratosvirus quantuckense: Draft genome of a second virus-susceptible host strain in the model system.</title>
        <authorList>
            <person name="Chase E."/>
            <person name="Truchon A.R."/>
            <person name="Schepens W."/>
            <person name="Wilhelm S.W."/>
        </authorList>
    </citation>
    <scope>NUCLEOTIDE SEQUENCE [LARGE SCALE GENOMIC DNA]</scope>
    <source>
        <strain evidence="21 22">CCMP1851</strain>
    </source>
</reference>
<dbReference type="PROSITE" id="PS01245">
    <property type="entry name" value="RIO1"/>
    <property type="match status" value="1"/>
</dbReference>
<comment type="cofactor">
    <cofactor evidence="1">
        <name>Mg(2+)</name>
        <dbReference type="ChEBI" id="CHEBI:18420"/>
    </cofactor>
</comment>
<evidence type="ECO:0000256" key="19">
    <source>
        <dbReference type="SAM" id="MobiDB-lite"/>
    </source>
</evidence>
<evidence type="ECO:0000256" key="12">
    <source>
        <dbReference type="ARBA" id="ARBA00022777"/>
    </source>
</evidence>
<dbReference type="InterPro" id="IPR011009">
    <property type="entry name" value="Kinase-like_dom_sf"/>
</dbReference>
<evidence type="ECO:0000256" key="10">
    <source>
        <dbReference type="ARBA" id="ARBA00022723"/>
    </source>
</evidence>
<dbReference type="InterPro" id="IPR000687">
    <property type="entry name" value="RIO_kinase"/>
</dbReference>
<name>A0ABR1FJJ1_AURAN</name>
<comment type="caution">
    <text evidence="21">The sequence shown here is derived from an EMBL/GenBank/DDBJ whole genome shotgun (WGS) entry which is preliminary data.</text>
</comment>
<keyword evidence="6" id="KW-0963">Cytoplasm</keyword>
<dbReference type="Pfam" id="PF01163">
    <property type="entry name" value="RIO1"/>
    <property type="match status" value="1"/>
</dbReference>
<sequence>MSAVVELSTPPAPPARAETDAQASAAPPPAPLDPEPSVATPVVDEAEVAAWRPLAEVEADSGDENEYDVLESSLCGEYSSTGGVAMNHKTQNGVVKAQKAAIKVANYQGRDDRATSEQVMDPRTRLILFKLLSRGVFECIDGCLSTGKEANVYYARGGPQAAALAEAAGDSAGAAAVADLAVKIYKTSILVFKDRQRYVDGEHRFRNGYSKGKNPRKMVQLWAEKELRNYKRLVACGVRAPRPVLLKGNVLVMEFIGNDGWPAPRLRDATLNERRVREAYWQTCRAMRVMYKRCRLVHGDLSEYNLLWHDKEVVVIDVSQSVEHDHPRASEFLRKDCANVNDFFGKTVPHPIEPLSLRELFDFVTGDGAAFATDADVDADLQARMEAARCGDAQDDAVFMNAFLPRSLNELGFNTERAQRERDEGANEACYDAALDGLLKAEDPADDDDASTGDDDEEEEEEEEDDDDDDDEADARGRLPDGAEDRARAKERKKAAAKAQKEARRESRKSKVKKHVKKKACKGHKKV</sequence>
<evidence type="ECO:0000256" key="2">
    <source>
        <dbReference type="ARBA" id="ARBA00004496"/>
    </source>
</evidence>
<evidence type="ECO:0000256" key="17">
    <source>
        <dbReference type="ARBA" id="ARBA00048679"/>
    </source>
</evidence>
<evidence type="ECO:0000256" key="11">
    <source>
        <dbReference type="ARBA" id="ARBA00022741"/>
    </source>
</evidence>
<protein>
    <recommendedName>
        <fullName evidence="5 18">Serine/threonine-protein kinase RIO1</fullName>
        <ecNumber evidence="4 18">2.7.11.1</ecNumber>
    </recommendedName>
</protein>
<keyword evidence="13" id="KW-0378">Hydrolase</keyword>
<feature type="compositionally biased region" description="Basic and acidic residues" evidence="19">
    <location>
        <begin position="474"/>
        <end position="488"/>
    </location>
</feature>
<evidence type="ECO:0000256" key="15">
    <source>
        <dbReference type="ARBA" id="ARBA00022842"/>
    </source>
</evidence>
<evidence type="ECO:0000256" key="6">
    <source>
        <dbReference type="ARBA" id="ARBA00022490"/>
    </source>
</evidence>
<dbReference type="SMART" id="SM00090">
    <property type="entry name" value="RIO"/>
    <property type="match status" value="1"/>
</dbReference>
<evidence type="ECO:0000259" key="20">
    <source>
        <dbReference type="SMART" id="SM00090"/>
    </source>
</evidence>
<dbReference type="CDD" id="cd05147">
    <property type="entry name" value="RIO1_euk"/>
    <property type="match status" value="1"/>
</dbReference>
<dbReference type="Proteomes" id="UP001363151">
    <property type="component" value="Unassembled WGS sequence"/>
</dbReference>
<evidence type="ECO:0000313" key="22">
    <source>
        <dbReference type="Proteomes" id="UP001363151"/>
    </source>
</evidence>
<evidence type="ECO:0000256" key="13">
    <source>
        <dbReference type="ARBA" id="ARBA00022801"/>
    </source>
</evidence>